<evidence type="ECO:0000256" key="12">
    <source>
        <dbReference type="SAM" id="Phobius"/>
    </source>
</evidence>
<keyword evidence="4" id="KW-1003">Cell membrane</keyword>
<keyword evidence="5 11" id="KW-0812">Transmembrane</keyword>
<evidence type="ECO:0000256" key="11">
    <source>
        <dbReference type="RuleBase" id="RU003639"/>
    </source>
</evidence>
<evidence type="ECO:0000256" key="1">
    <source>
        <dbReference type="ARBA" id="ARBA00004370"/>
    </source>
</evidence>
<keyword evidence="14" id="KW-1185">Reference proteome</keyword>
<feature type="transmembrane region" description="Helical" evidence="12">
    <location>
        <begin position="80"/>
        <end position="102"/>
    </location>
</feature>
<keyword evidence="9 11" id="KW-0520">NAD</keyword>
<dbReference type="Gene3D" id="1.20.58.1610">
    <property type="entry name" value="NADH:ubiquinone/plastoquinone oxidoreductase, chain 3"/>
    <property type="match status" value="1"/>
</dbReference>
<dbReference type="InterPro" id="IPR000440">
    <property type="entry name" value="NADH_UbQ/plastoQ_OxRdtase_su3"/>
</dbReference>
<evidence type="ECO:0000256" key="5">
    <source>
        <dbReference type="ARBA" id="ARBA00022692"/>
    </source>
</evidence>
<dbReference type="Pfam" id="PF00507">
    <property type="entry name" value="Oxidored_q4"/>
    <property type="match status" value="1"/>
</dbReference>
<dbReference type="AlphaFoldDB" id="A0A2D0A7R2"/>
<evidence type="ECO:0000256" key="8">
    <source>
        <dbReference type="ARBA" id="ARBA00022989"/>
    </source>
</evidence>
<dbReference type="OrthoDB" id="9791970at2"/>
<dbReference type="Proteomes" id="UP000197208">
    <property type="component" value="Unassembled WGS sequence"/>
</dbReference>
<dbReference type="GO" id="GO:0005886">
    <property type="term" value="C:plasma membrane"/>
    <property type="evidence" value="ECO:0007669"/>
    <property type="project" value="UniProtKB-SubCell"/>
</dbReference>
<evidence type="ECO:0000256" key="6">
    <source>
        <dbReference type="ARBA" id="ARBA00022719"/>
    </source>
</evidence>
<reference evidence="13 14" key="1">
    <citation type="submission" date="2017-05" db="EMBL/GenBank/DDBJ databases">
        <title>De novo genome assembly of Deniococcus indicus strain DR1.</title>
        <authorList>
            <person name="Chauhan D."/>
            <person name="Yennamalli R.M."/>
            <person name="Priyadarshini R."/>
        </authorList>
    </citation>
    <scope>NUCLEOTIDE SEQUENCE [LARGE SCALE GENOMIC DNA]</scope>
    <source>
        <strain evidence="13 14">DR1</strain>
    </source>
</reference>
<keyword evidence="6 11" id="KW-0874">Quinone</keyword>
<accession>A0A2D0A7R2</accession>
<evidence type="ECO:0000256" key="2">
    <source>
        <dbReference type="ARBA" id="ARBA00008472"/>
    </source>
</evidence>
<proteinExistence type="inferred from homology"/>
<evidence type="ECO:0000256" key="7">
    <source>
        <dbReference type="ARBA" id="ARBA00022967"/>
    </source>
</evidence>
<keyword evidence="3" id="KW-0813">Transport</keyword>
<evidence type="ECO:0000256" key="4">
    <source>
        <dbReference type="ARBA" id="ARBA00022475"/>
    </source>
</evidence>
<dbReference type="RefSeq" id="WP_055362422.1">
    <property type="nucleotide sequence ID" value="NZ_BNAM01000004.1"/>
</dbReference>
<comment type="function">
    <text evidence="11">NDH-1 shuttles electrons from NADH, via FMN and iron-sulfur (Fe-S) centers, to quinones in the respiratory chain.</text>
</comment>
<comment type="catalytic activity">
    <reaction evidence="11">
        <text>a quinone + NADH + 5 H(+)(in) = a quinol + NAD(+) + 4 H(+)(out)</text>
        <dbReference type="Rhea" id="RHEA:57888"/>
        <dbReference type="ChEBI" id="CHEBI:15378"/>
        <dbReference type="ChEBI" id="CHEBI:24646"/>
        <dbReference type="ChEBI" id="CHEBI:57540"/>
        <dbReference type="ChEBI" id="CHEBI:57945"/>
        <dbReference type="ChEBI" id="CHEBI:132124"/>
    </reaction>
</comment>
<protein>
    <recommendedName>
        <fullName evidence="11">NADH-quinone oxidoreductase subunit</fullName>
        <ecNumber evidence="11">7.1.1.-</ecNumber>
    </recommendedName>
</protein>
<keyword evidence="8 12" id="KW-1133">Transmembrane helix</keyword>
<keyword evidence="10 12" id="KW-0472">Membrane</keyword>
<dbReference type="PANTHER" id="PTHR11058">
    <property type="entry name" value="NADH-UBIQUINONE OXIDOREDUCTASE CHAIN 3"/>
    <property type="match status" value="1"/>
</dbReference>
<dbReference type="EMBL" id="NHMK01000011">
    <property type="protein sequence ID" value="OWL96449.1"/>
    <property type="molecule type" value="Genomic_DNA"/>
</dbReference>
<comment type="subcellular location">
    <subcellularLocation>
        <location evidence="11">Cell membrane</location>
        <topology evidence="11">Multi-pass membrane protein</topology>
    </subcellularLocation>
    <subcellularLocation>
        <location evidence="1">Membrane</location>
    </subcellularLocation>
</comment>
<comment type="caution">
    <text evidence="13">The sequence shown here is derived from an EMBL/GenBank/DDBJ whole genome shotgun (WGS) entry which is preliminary data.</text>
</comment>
<keyword evidence="7" id="KW-1278">Translocase</keyword>
<evidence type="ECO:0000313" key="13">
    <source>
        <dbReference type="EMBL" id="OWL96449.1"/>
    </source>
</evidence>
<dbReference type="InterPro" id="IPR038430">
    <property type="entry name" value="NDAH_ubi_oxred_su3_sf"/>
</dbReference>
<sequence>MLLVALGIGIVAVLASALLGPKKASRAKLMAYESGNDPEGGGVGTGQRFPVHFYLVAMLFIIFDIETAFFYPLAVAYQKLIPFAFFEAITFVLLLLVGYVYILKKKVLEWA</sequence>
<gene>
    <name evidence="13" type="ORF">CBQ26_08660</name>
</gene>
<feature type="transmembrane region" description="Helical" evidence="12">
    <location>
        <begin position="51"/>
        <end position="73"/>
    </location>
</feature>
<dbReference type="EC" id="7.1.1.-" evidence="11"/>
<evidence type="ECO:0000256" key="10">
    <source>
        <dbReference type="ARBA" id="ARBA00023136"/>
    </source>
</evidence>
<organism evidence="13 14">
    <name type="scientific">Deinococcus indicus</name>
    <dbReference type="NCBI Taxonomy" id="223556"/>
    <lineage>
        <taxon>Bacteria</taxon>
        <taxon>Thermotogati</taxon>
        <taxon>Deinococcota</taxon>
        <taxon>Deinococci</taxon>
        <taxon>Deinococcales</taxon>
        <taxon>Deinococcaceae</taxon>
        <taxon>Deinococcus</taxon>
    </lineage>
</organism>
<evidence type="ECO:0000256" key="3">
    <source>
        <dbReference type="ARBA" id="ARBA00022448"/>
    </source>
</evidence>
<evidence type="ECO:0000313" key="14">
    <source>
        <dbReference type="Proteomes" id="UP000197208"/>
    </source>
</evidence>
<evidence type="ECO:0000256" key="9">
    <source>
        <dbReference type="ARBA" id="ARBA00023027"/>
    </source>
</evidence>
<dbReference type="GO" id="GO:0008137">
    <property type="term" value="F:NADH dehydrogenase (ubiquinone) activity"/>
    <property type="evidence" value="ECO:0007669"/>
    <property type="project" value="InterPro"/>
</dbReference>
<dbReference type="GO" id="GO:0048038">
    <property type="term" value="F:quinone binding"/>
    <property type="evidence" value="ECO:0007669"/>
    <property type="project" value="UniProtKB-KW"/>
</dbReference>
<name>A0A2D0A7R2_9DEIO</name>
<dbReference type="PANTHER" id="PTHR11058:SF22">
    <property type="entry name" value="NADH-QUINONE OXIDOREDUCTASE SUBUNIT A"/>
    <property type="match status" value="1"/>
</dbReference>
<dbReference type="GO" id="GO:0030964">
    <property type="term" value="C:NADH dehydrogenase complex"/>
    <property type="evidence" value="ECO:0007669"/>
    <property type="project" value="TreeGrafter"/>
</dbReference>
<comment type="similarity">
    <text evidence="2 11">Belongs to the complex I subunit 3 family.</text>
</comment>